<name>A0AAN6M8N9_9PLEO</name>
<keyword evidence="1" id="KW-0808">Transferase</keyword>
<proteinExistence type="predicted"/>
<comment type="caution">
    <text evidence="2">The sequence shown here is derived from an EMBL/GenBank/DDBJ whole genome shotgun (WGS) entry which is preliminary data.</text>
</comment>
<dbReference type="GO" id="GO:0044550">
    <property type="term" value="P:secondary metabolite biosynthetic process"/>
    <property type="evidence" value="ECO:0007669"/>
    <property type="project" value="TreeGrafter"/>
</dbReference>
<dbReference type="Gene3D" id="3.30.559.10">
    <property type="entry name" value="Chloramphenicol acetyltransferase-like domain"/>
    <property type="match status" value="2"/>
</dbReference>
<evidence type="ECO:0000313" key="3">
    <source>
        <dbReference type="Proteomes" id="UP001280581"/>
    </source>
</evidence>
<evidence type="ECO:0000256" key="1">
    <source>
        <dbReference type="ARBA" id="ARBA00022679"/>
    </source>
</evidence>
<protein>
    <recommendedName>
        <fullName evidence="4">Trichothecene 3-O-acetyltransferase</fullName>
    </recommendedName>
</protein>
<dbReference type="GO" id="GO:0016747">
    <property type="term" value="F:acyltransferase activity, transferring groups other than amino-acyl groups"/>
    <property type="evidence" value="ECO:0007669"/>
    <property type="project" value="TreeGrafter"/>
</dbReference>
<dbReference type="PANTHER" id="PTHR31642:SF310">
    <property type="entry name" value="FATTY ALCOHOL:CAFFEOYL-COA ACYLTRANSFERASE"/>
    <property type="match status" value="1"/>
</dbReference>
<gene>
    <name evidence="2" type="ORF">GRF29_8g2788484</name>
</gene>
<sequence>MAPGPAITLMDTSPSTLRSLTLPRMILKSPAQPEAGLKLHLSALDQNIVRVYTQVFLVFPFPDHSKRSDAANALERGLRASLHSFPFLAGELSLADDDSGKLTLTYPAHVSDMEGMFAQKHNDTFHAYSDLKERGMPPDAFPGTRLRPADFSKYPGIPADGEGIVDFSNGNTAPVMRVQADFIPGGLILSTYVHHSVMDFAGINVFWKCFAENVSCGTLGATMACSSAIDYNLDQLTMRQELDERSPIYTDGQSPSAEAYVEGVLKYQKSLPDDAECSMKFFIISSTRIRAYRDKLKQHFPEDSPPTICNVLAALLWIYVTRARAFRRGDCGHERTKIGIATDLRKRMSPPLQETYTGNMAIFSTGSLTVQDLIAEEKVSEDTIINTIREIRRTIAKVNNEWISQHLGFFKSVDTITDTELGLAFRFGMDMYITSWMNFGADLQWRIPGTDVNEKSLGGRPEFIRRSYGVADGGMMIMPRRRHQIDGLDAPYEVMVRLAKVDMDRLVQEEDGLSSWAERVI</sequence>
<evidence type="ECO:0000313" key="2">
    <source>
        <dbReference type="EMBL" id="KAK3216266.1"/>
    </source>
</evidence>
<dbReference type="EMBL" id="WVTA01000002">
    <property type="protein sequence ID" value="KAK3216266.1"/>
    <property type="molecule type" value="Genomic_DNA"/>
</dbReference>
<dbReference type="AlphaFoldDB" id="A0AAN6M8N9"/>
<reference evidence="2 3" key="1">
    <citation type="submission" date="2021-02" db="EMBL/GenBank/DDBJ databases">
        <title>Genome assembly of Pseudopithomyces chartarum.</title>
        <authorList>
            <person name="Jauregui R."/>
            <person name="Singh J."/>
            <person name="Voisey C."/>
        </authorList>
    </citation>
    <scope>NUCLEOTIDE SEQUENCE [LARGE SCALE GENOMIC DNA]</scope>
    <source>
        <strain evidence="2 3">AGR01</strain>
    </source>
</reference>
<keyword evidence="3" id="KW-1185">Reference proteome</keyword>
<dbReference type="Proteomes" id="UP001280581">
    <property type="component" value="Unassembled WGS sequence"/>
</dbReference>
<dbReference type="InterPro" id="IPR050317">
    <property type="entry name" value="Plant_Fungal_Acyltransferase"/>
</dbReference>
<organism evidence="2 3">
    <name type="scientific">Pseudopithomyces chartarum</name>
    <dbReference type="NCBI Taxonomy" id="1892770"/>
    <lineage>
        <taxon>Eukaryota</taxon>
        <taxon>Fungi</taxon>
        <taxon>Dikarya</taxon>
        <taxon>Ascomycota</taxon>
        <taxon>Pezizomycotina</taxon>
        <taxon>Dothideomycetes</taxon>
        <taxon>Pleosporomycetidae</taxon>
        <taxon>Pleosporales</taxon>
        <taxon>Massarineae</taxon>
        <taxon>Didymosphaeriaceae</taxon>
        <taxon>Pseudopithomyces</taxon>
    </lineage>
</organism>
<evidence type="ECO:0008006" key="4">
    <source>
        <dbReference type="Google" id="ProtNLM"/>
    </source>
</evidence>
<dbReference type="InterPro" id="IPR023213">
    <property type="entry name" value="CAT-like_dom_sf"/>
</dbReference>
<dbReference type="Pfam" id="PF02458">
    <property type="entry name" value="Transferase"/>
    <property type="match status" value="2"/>
</dbReference>
<dbReference type="PANTHER" id="PTHR31642">
    <property type="entry name" value="TRICHOTHECENE 3-O-ACETYLTRANSFERASE"/>
    <property type="match status" value="1"/>
</dbReference>
<accession>A0AAN6M8N9</accession>